<evidence type="ECO:0000313" key="3">
    <source>
        <dbReference type="Proteomes" id="UP001177140"/>
    </source>
</evidence>
<feature type="region of interest" description="Disordered" evidence="1">
    <location>
        <begin position="175"/>
        <end position="206"/>
    </location>
</feature>
<evidence type="ECO:0000256" key="1">
    <source>
        <dbReference type="SAM" id="MobiDB-lite"/>
    </source>
</evidence>
<dbReference type="PANTHER" id="PTHR33621">
    <property type="entry name" value="ASPARTIC/GLUTAMIC ACID-RICH PROTEIN"/>
    <property type="match status" value="1"/>
</dbReference>
<feature type="non-terminal residue" evidence="2">
    <location>
        <position position="691"/>
    </location>
</feature>
<dbReference type="PANTHER" id="PTHR33621:SF2">
    <property type="entry name" value="RIBOSOMAL L1 DOMAIN-CONTAINING PROTEIN"/>
    <property type="match status" value="1"/>
</dbReference>
<proteinExistence type="predicted"/>
<protein>
    <submittedName>
        <fullName evidence="2">Uncharacterized protein</fullName>
    </submittedName>
</protein>
<gene>
    <name evidence="2" type="ORF">MKW94_011202</name>
</gene>
<accession>A0AA42ASL3</accession>
<dbReference type="Proteomes" id="UP001177140">
    <property type="component" value="Unassembled WGS sequence"/>
</dbReference>
<feature type="compositionally biased region" description="Basic and acidic residues" evidence="1">
    <location>
        <begin position="196"/>
        <end position="206"/>
    </location>
</feature>
<reference evidence="2" key="1">
    <citation type="submission" date="2022-03" db="EMBL/GenBank/DDBJ databases">
        <title>A functionally conserved STORR gene fusion in Papaver species that diverged 16.8 million years ago.</title>
        <authorList>
            <person name="Catania T."/>
        </authorList>
    </citation>
    <scope>NUCLEOTIDE SEQUENCE</scope>
    <source>
        <strain evidence="2">S-191538</strain>
    </source>
</reference>
<organism evidence="2 3">
    <name type="scientific">Papaver nudicaule</name>
    <name type="common">Iceland poppy</name>
    <dbReference type="NCBI Taxonomy" id="74823"/>
    <lineage>
        <taxon>Eukaryota</taxon>
        <taxon>Viridiplantae</taxon>
        <taxon>Streptophyta</taxon>
        <taxon>Embryophyta</taxon>
        <taxon>Tracheophyta</taxon>
        <taxon>Spermatophyta</taxon>
        <taxon>Magnoliopsida</taxon>
        <taxon>Ranunculales</taxon>
        <taxon>Papaveraceae</taxon>
        <taxon>Papaveroideae</taxon>
        <taxon>Papaver</taxon>
    </lineage>
</organism>
<comment type="caution">
    <text evidence="2">The sequence shown here is derived from an EMBL/GenBank/DDBJ whole genome shotgun (WGS) entry which is preliminary data.</text>
</comment>
<sequence>MDSHSLNRKELQSLCKIHKIPANLTNLAMADALSALDLVDGVQNTEISMPETAVASRKPIARKPQSDLIDNEPKIQAGLARSRRAPLHGNSSTSEEAIILKTSAPRTCQEKAVGELVSKAKESNNGKEMEVPVITRRSTRVQQKSKLKKTEHVLKVGGINEADMLSVKVNVVQKKSQSEVADDVQQKLDGTNGNSSKEEHDDVVSRNVDGVEKTGKSVLDIPTASRKSIARKPQPELIDNEPRICVGLARPRRVTFLKKSSATEDAIIPESSAPQTCLEKAARELVSKAKESNNGKETEVLGITRRSTRVQQKSKLKRTEHVLKVGGIKEADMLSVEVNVDQIKSLSEVADDVQQKLDGKPTAKEEHDDVVSRNVDGVKKTGKSMLDIPTTSRKSIARKPQPELIDNEPRVCVNLARPRRVTFLEKSSATEESIIPETSAPQTCQEKAAQELVSKTKESNNGREIEVPVITRRSTRVQQKSELKRTEPVLKVGGIKEADMLSVEVNVDQMKSEFEVADDVQQKLDGKPTAKEEHDDVVSGNVNGVETTRKSMLNILITSRKSILRKPQPELIDNEPRIRVGLAKPRRVTFLEKSSATEEAIIAKTSAPLTCEEKVAGELVSKTKESNNGKETEVPVITRRSTRVQQKSKLKITEPVLKKGGKNEAEMSVEVNVDKLKPEFEVTDVDQQKND</sequence>
<name>A0AA42ASL3_PAPNU</name>
<dbReference type="AlphaFoldDB" id="A0AA42ASL3"/>
<evidence type="ECO:0000313" key="2">
    <source>
        <dbReference type="EMBL" id="MCL7040468.1"/>
    </source>
</evidence>
<keyword evidence="3" id="KW-1185">Reference proteome</keyword>
<dbReference type="EMBL" id="JAJJMA010212752">
    <property type="protein sequence ID" value="MCL7040468.1"/>
    <property type="molecule type" value="Genomic_DNA"/>
</dbReference>